<evidence type="ECO:0000313" key="4">
    <source>
        <dbReference type="EMBL" id="AMY10521.1"/>
    </source>
</evidence>
<name>A0A143PQ17_LUTPR</name>
<dbReference type="Gene3D" id="2.160.10.10">
    <property type="entry name" value="Hexapeptide repeat proteins"/>
    <property type="match status" value="1"/>
</dbReference>
<comment type="similarity">
    <text evidence="1">Belongs to the transferase hexapeptide repeat family.</text>
</comment>
<dbReference type="InterPro" id="IPR050486">
    <property type="entry name" value="Mannose-1P_guanyltransferase"/>
</dbReference>
<evidence type="ECO:0000256" key="1">
    <source>
        <dbReference type="ARBA" id="ARBA00007274"/>
    </source>
</evidence>
<reference evidence="4 5" key="1">
    <citation type="journal article" date="2016" name="Genome Announc.">
        <title>First Complete Genome Sequence of a Subdivision 6 Acidobacterium Strain.</title>
        <authorList>
            <person name="Huang S."/>
            <person name="Vieira S."/>
            <person name="Bunk B."/>
            <person name="Riedel T."/>
            <person name="Sproer C."/>
            <person name="Overmann J."/>
        </authorList>
    </citation>
    <scope>NUCLEOTIDE SEQUENCE [LARGE SCALE GENOMIC DNA]</scope>
    <source>
        <strain evidence="5">DSM 100886 HEG_-6_39</strain>
    </source>
</reference>
<dbReference type="Pfam" id="PF00483">
    <property type="entry name" value="NTP_transferase"/>
    <property type="match status" value="1"/>
</dbReference>
<dbReference type="Proteomes" id="UP000076079">
    <property type="component" value="Chromosome"/>
</dbReference>
<keyword evidence="4" id="KW-0548">Nucleotidyltransferase</keyword>
<dbReference type="SUPFAM" id="SSF51161">
    <property type="entry name" value="Trimeric LpxA-like enzymes"/>
    <property type="match status" value="1"/>
</dbReference>
<dbReference type="EMBL" id="CP015136">
    <property type="protein sequence ID" value="AMY10521.1"/>
    <property type="molecule type" value="Genomic_DNA"/>
</dbReference>
<dbReference type="Pfam" id="PF25087">
    <property type="entry name" value="GMPPB_C"/>
    <property type="match status" value="1"/>
</dbReference>
<dbReference type="STRING" id="1855912.LuPra_03754"/>
<protein>
    <submittedName>
        <fullName evidence="4">Glucose-1-phosphate cytidylyltransferase</fullName>
        <ecNumber evidence="4">2.7.7.33</ecNumber>
    </submittedName>
</protein>
<reference evidence="5" key="2">
    <citation type="submission" date="2016-04" db="EMBL/GenBank/DDBJ databases">
        <title>First Complete Genome Sequence of a Subdivision 6 Acidobacterium.</title>
        <authorList>
            <person name="Huang S."/>
            <person name="Vieira S."/>
            <person name="Bunk B."/>
            <person name="Riedel T."/>
            <person name="Sproeer C."/>
            <person name="Overmann J."/>
        </authorList>
    </citation>
    <scope>NUCLEOTIDE SEQUENCE [LARGE SCALE GENOMIC DNA]</scope>
    <source>
        <strain evidence="5">DSM 100886 HEG_-6_39</strain>
    </source>
</reference>
<dbReference type="Gene3D" id="3.90.550.10">
    <property type="entry name" value="Spore Coat Polysaccharide Biosynthesis Protein SpsA, Chain A"/>
    <property type="match status" value="1"/>
</dbReference>
<dbReference type="KEGG" id="abac:LuPra_03754"/>
<keyword evidence="5" id="KW-1185">Reference proteome</keyword>
<dbReference type="AlphaFoldDB" id="A0A143PQ17"/>
<dbReference type="InterPro" id="IPR005835">
    <property type="entry name" value="NTP_transferase_dom"/>
</dbReference>
<gene>
    <name evidence="4" type="primary">rfbF_1</name>
    <name evidence="4" type="ORF">LuPra_03754</name>
</gene>
<dbReference type="EC" id="2.7.7.33" evidence="4"/>
<evidence type="ECO:0000259" key="2">
    <source>
        <dbReference type="Pfam" id="PF00483"/>
    </source>
</evidence>
<evidence type="ECO:0000259" key="3">
    <source>
        <dbReference type="Pfam" id="PF25087"/>
    </source>
</evidence>
<evidence type="ECO:0000313" key="5">
    <source>
        <dbReference type="Proteomes" id="UP000076079"/>
    </source>
</evidence>
<dbReference type="SUPFAM" id="SSF53448">
    <property type="entry name" value="Nucleotide-diphospho-sugar transferases"/>
    <property type="match status" value="1"/>
</dbReference>
<accession>A0A143PQ17</accession>
<dbReference type="InterPro" id="IPR056729">
    <property type="entry name" value="GMPPB_C"/>
</dbReference>
<proteinExistence type="inferred from homology"/>
<sequence>MKAILLAGGKGTRLRPLTLNTPKPIVPIFNRPFLMYQLDQLRQVPEITEVILSLNYQPRRIEETFGNGEALGIKISYAVEPQPLGTGGAIKFSAQTVQDSVIVLNGDVLQQIDLQAVIARHRAANAKATIVLTPVDNPSAYGLVETDASGNVQRFLEKPGQDEITVNTINAGVYVLEPDTLDRIPDNETYSIERQYFPSLVANGETFVAYVNDGYWIDIGTPEKYRQVHRDIMDGRYHAAPFLDRAGGIVDLGARIEQDVHIQGPCFLDEGAVIKAGARLGPYAVVGRQVQVDEQAQVRDAVIWANSVVGADAVVEGALVGRNCHIGRNTVVGGGRMLGDRSTVTDYSRL</sequence>
<dbReference type="PATRIC" id="fig|1813736.3.peg.3963"/>
<feature type="domain" description="Nucleotidyl transferase" evidence="2">
    <location>
        <begin position="2"/>
        <end position="233"/>
    </location>
</feature>
<dbReference type="CDD" id="cd04181">
    <property type="entry name" value="NTP_transferase"/>
    <property type="match status" value="1"/>
</dbReference>
<feature type="domain" description="Mannose-1-phosphate guanyltransferase C-terminal" evidence="3">
    <location>
        <begin position="262"/>
        <end position="346"/>
    </location>
</feature>
<dbReference type="InterPro" id="IPR011004">
    <property type="entry name" value="Trimer_LpxA-like_sf"/>
</dbReference>
<dbReference type="PANTHER" id="PTHR22572">
    <property type="entry name" value="SUGAR-1-PHOSPHATE GUANYL TRANSFERASE"/>
    <property type="match status" value="1"/>
</dbReference>
<dbReference type="GO" id="GO:0047343">
    <property type="term" value="F:glucose-1-phosphate cytidylyltransferase activity"/>
    <property type="evidence" value="ECO:0007669"/>
    <property type="project" value="UniProtKB-EC"/>
</dbReference>
<dbReference type="InterPro" id="IPR029044">
    <property type="entry name" value="Nucleotide-diphossugar_trans"/>
</dbReference>
<keyword evidence="4" id="KW-0808">Transferase</keyword>
<organism evidence="4 5">
    <name type="scientific">Luteitalea pratensis</name>
    <dbReference type="NCBI Taxonomy" id="1855912"/>
    <lineage>
        <taxon>Bacteria</taxon>
        <taxon>Pseudomonadati</taxon>
        <taxon>Acidobacteriota</taxon>
        <taxon>Vicinamibacteria</taxon>
        <taxon>Vicinamibacterales</taxon>
        <taxon>Vicinamibacteraceae</taxon>
        <taxon>Luteitalea</taxon>
    </lineage>
</organism>